<dbReference type="PANTHER" id="PTHR43861">
    <property type="entry name" value="TRANS-ACONITATE 2-METHYLTRANSFERASE-RELATED"/>
    <property type="match status" value="1"/>
</dbReference>
<dbReference type="PANTHER" id="PTHR43861:SF6">
    <property type="entry name" value="METHYLTRANSFERASE TYPE 11"/>
    <property type="match status" value="1"/>
</dbReference>
<dbReference type="InterPro" id="IPR029063">
    <property type="entry name" value="SAM-dependent_MTases_sf"/>
</dbReference>
<protein>
    <recommendedName>
        <fullName evidence="3">Methyltransferase type 11 domain-containing protein</fullName>
    </recommendedName>
</protein>
<dbReference type="EMBL" id="MFKV01000014">
    <property type="protein sequence ID" value="OGG50465.1"/>
    <property type="molecule type" value="Genomic_DNA"/>
</dbReference>
<dbReference type="Gene3D" id="3.40.50.150">
    <property type="entry name" value="Vaccinia Virus protein VP39"/>
    <property type="match status" value="1"/>
</dbReference>
<evidence type="ECO:0000313" key="1">
    <source>
        <dbReference type="EMBL" id="OGG50465.1"/>
    </source>
</evidence>
<accession>A0A1F6CMV3</accession>
<dbReference type="Pfam" id="PF13489">
    <property type="entry name" value="Methyltransf_23"/>
    <property type="match status" value="1"/>
</dbReference>
<dbReference type="Proteomes" id="UP000178370">
    <property type="component" value="Unassembled WGS sequence"/>
</dbReference>
<dbReference type="AlphaFoldDB" id="A0A1F6CMV3"/>
<dbReference type="CDD" id="cd02440">
    <property type="entry name" value="AdoMet_MTases"/>
    <property type="match status" value="1"/>
</dbReference>
<dbReference type="SUPFAM" id="SSF53335">
    <property type="entry name" value="S-adenosyl-L-methionine-dependent methyltransferases"/>
    <property type="match status" value="1"/>
</dbReference>
<gene>
    <name evidence="1" type="ORF">A2763_01680</name>
</gene>
<dbReference type="STRING" id="1798482.A2763_01680"/>
<evidence type="ECO:0008006" key="3">
    <source>
        <dbReference type="Google" id="ProtNLM"/>
    </source>
</evidence>
<name>A0A1F6CMV3_9BACT</name>
<evidence type="ECO:0000313" key="2">
    <source>
        <dbReference type="Proteomes" id="UP000178370"/>
    </source>
</evidence>
<comment type="caution">
    <text evidence="1">The sequence shown here is derived from an EMBL/GenBank/DDBJ whole genome shotgun (WGS) entry which is preliminary data.</text>
</comment>
<reference evidence="1 2" key="1">
    <citation type="journal article" date="2016" name="Nat. Commun.">
        <title>Thousands of microbial genomes shed light on interconnected biogeochemical processes in an aquifer system.</title>
        <authorList>
            <person name="Anantharaman K."/>
            <person name="Brown C.T."/>
            <person name="Hug L.A."/>
            <person name="Sharon I."/>
            <person name="Castelle C.J."/>
            <person name="Probst A.J."/>
            <person name="Thomas B.C."/>
            <person name="Singh A."/>
            <person name="Wilkins M.J."/>
            <person name="Karaoz U."/>
            <person name="Brodie E.L."/>
            <person name="Williams K.H."/>
            <person name="Hubbard S.S."/>
            <person name="Banfield J.F."/>
        </authorList>
    </citation>
    <scope>NUCLEOTIDE SEQUENCE [LARGE SCALE GENOMIC DNA]</scope>
</reference>
<organism evidence="1 2">
    <name type="scientific">Candidatus Kaiserbacteria bacterium RIFCSPHIGHO2_01_FULL_54_36</name>
    <dbReference type="NCBI Taxonomy" id="1798482"/>
    <lineage>
        <taxon>Bacteria</taxon>
        <taxon>Candidatus Kaiseribacteriota</taxon>
    </lineage>
</organism>
<proteinExistence type="predicted"/>
<sequence>MQNICPLCGSDVLQAKKETHEDGDVLYTLYHCAKCGVEYWLPLKNPGANWYAHDERYAGANENPPLDPNWNHKKAISFLKGKKGRVLDVGCGTGNFLSWANKNGWEVWGIDFDPNAAKAAREVFGLPNISLATLAEFIRAHPELTGTFDLVTFFDVFEHIDDHNDFAALVSRLVKKGGHIAMSMPYRKGARWLQPHDLPPRHLTRWDRSSLMRFWGRHGFSAQFIKRVPASLDAILMKFRFTYGKAFSFGLVRKAQMKERENGVQKKGAPRSVRVRVVHALAKAKDAVLFGIPALLTWLALLPSEKRYTTLYLIARKEDA</sequence>